<dbReference type="PANTHER" id="PTHR24171">
    <property type="entry name" value="ANKYRIN REPEAT DOMAIN-CONTAINING PROTEIN 39-RELATED"/>
    <property type="match status" value="1"/>
</dbReference>
<dbReference type="SUPFAM" id="SSF48403">
    <property type="entry name" value="Ankyrin repeat"/>
    <property type="match status" value="1"/>
</dbReference>
<name>A0A7W9W7E0_ARMRO</name>
<dbReference type="SMART" id="SM00248">
    <property type="entry name" value="ANK"/>
    <property type="match status" value="3"/>
</dbReference>
<gene>
    <name evidence="4" type="ORF">HNQ39_004190</name>
</gene>
<evidence type="ECO:0000313" key="4">
    <source>
        <dbReference type="EMBL" id="MBB6052369.1"/>
    </source>
</evidence>
<keyword evidence="2 3" id="KW-0040">ANK repeat</keyword>
<evidence type="ECO:0000313" key="5">
    <source>
        <dbReference type="Proteomes" id="UP000520814"/>
    </source>
</evidence>
<comment type="caution">
    <text evidence="4">The sequence shown here is derived from an EMBL/GenBank/DDBJ whole genome shotgun (WGS) entry which is preliminary data.</text>
</comment>
<keyword evidence="1" id="KW-0677">Repeat</keyword>
<dbReference type="AlphaFoldDB" id="A0A7W9W7E0"/>
<evidence type="ECO:0000256" key="2">
    <source>
        <dbReference type="ARBA" id="ARBA00023043"/>
    </source>
</evidence>
<keyword evidence="5" id="KW-1185">Reference proteome</keyword>
<accession>A0A7W9W7E0</accession>
<dbReference type="PROSITE" id="PS50088">
    <property type="entry name" value="ANK_REPEAT"/>
    <property type="match status" value="1"/>
</dbReference>
<evidence type="ECO:0000256" key="1">
    <source>
        <dbReference type="ARBA" id="ARBA00022737"/>
    </source>
</evidence>
<dbReference type="InterPro" id="IPR036770">
    <property type="entry name" value="Ankyrin_rpt-contain_sf"/>
</dbReference>
<evidence type="ECO:0000256" key="3">
    <source>
        <dbReference type="PROSITE-ProRule" id="PRU00023"/>
    </source>
</evidence>
<protein>
    <submittedName>
        <fullName evidence="4">Ankyrin repeat protein</fullName>
    </submittedName>
</protein>
<dbReference type="Gene3D" id="1.25.40.20">
    <property type="entry name" value="Ankyrin repeat-containing domain"/>
    <property type="match status" value="1"/>
</dbReference>
<dbReference type="Proteomes" id="UP000520814">
    <property type="component" value="Unassembled WGS sequence"/>
</dbReference>
<reference evidence="4 5" key="1">
    <citation type="submission" date="2020-08" db="EMBL/GenBank/DDBJ databases">
        <title>Genomic Encyclopedia of Type Strains, Phase IV (KMG-IV): sequencing the most valuable type-strain genomes for metagenomic binning, comparative biology and taxonomic classification.</title>
        <authorList>
            <person name="Goeker M."/>
        </authorList>
    </citation>
    <scope>NUCLEOTIDE SEQUENCE [LARGE SCALE GENOMIC DNA]</scope>
    <source>
        <strain evidence="4 5">DSM 23562</strain>
    </source>
</reference>
<dbReference type="EMBL" id="JACHGW010000004">
    <property type="protein sequence ID" value="MBB6052369.1"/>
    <property type="molecule type" value="Genomic_DNA"/>
</dbReference>
<feature type="repeat" description="ANK" evidence="3">
    <location>
        <begin position="127"/>
        <end position="159"/>
    </location>
</feature>
<dbReference type="RefSeq" id="WP_184201286.1">
    <property type="nucleotide sequence ID" value="NZ_JACHGW010000004.1"/>
</dbReference>
<sequence>MQHTRGKFAILLSLIVCLVCLGAGWAVRRELAQRALNRTLVEAARRDDLRGVRAALQRGASPNTRATYQNQVTSLPDVWKWLRHDEELFWHDAPLIGEVAENGGKNDEAILKALLDAGADVNSCDNLQRTALMGAAGGDRVPLVRLLLRYGADRSLVSRRGWTALDEAKEYNRTRILPLLR</sequence>
<proteinExistence type="predicted"/>
<dbReference type="Pfam" id="PF12796">
    <property type="entry name" value="Ank_2"/>
    <property type="match status" value="1"/>
</dbReference>
<dbReference type="InterPro" id="IPR002110">
    <property type="entry name" value="Ankyrin_rpt"/>
</dbReference>
<organism evidence="4 5">
    <name type="scientific">Armatimonas rosea</name>
    <dbReference type="NCBI Taxonomy" id="685828"/>
    <lineage>
        <taxon>Bacteria</taxon>
        <taxon>Bacillati</taxon>
        <taxon>Armatimonadota</taxon>
        <taxon>Armatimonadia</taxon>
        <taxon>Armatimonadales</taxon>
        <taxon>Armatimonadaceae</taxon>
        <taxon>Armatimonas</taxon>
    </lineage>
</organism>